<dbReference type="InterPro" id="IPR005162">
    <property type="entry name" value="Retrotrans_gag_dom"/>
</dbReference>
<dbReference type="Proteomes" id="UP000467840">
    <property type="component" value="Chromosome 5"/>
</dbReference>
<organism evidence="2 3">
    <name type="scientific">Hevea brasiliensis</name>
    <name type="common">Para rubber tree</name>
    <name type="synonym">Siphonia brasiliensis</name>
    <dbReference type="NCBI Taxonomy" id="3981"/>
    <lineage>
        <taxon>Eukaryota</taxon>
        <taxon>Viridiplantae</taxon>
        <taxon>Streptophyta</taxon>
        <taxon>Embryophyta</taxon>
        <taxon>Tracheophyta</taxon>
        <taxon>Spermatophyta</taxon>
        <taxon>Magnoliopsida</taxon>
        <taxon>eudicotyledons</taxon>
        <taxon>Gunneridae</taxon>
        <taxon>Pentapetalae</taxon>
        <taxon>rosids</taxon>
        <taxon>fabids</taxon>
        <taxon>Malpighiales</taxon>
        <taxon>Euphorbiaceae</taxon>
        <taxon>Crotonoideae</taxon>
        <taxon>Micrandreae</taxon>
        <taxon>Hevea</taxon>
    </lineage>
</organism>
<dbReference type="Pfam" id="PF03732">
    <property type="entry name" value="Retrotrans_gag"/>
    <property type="match status" value="1"/>
</dbReference>
<dbReference type="EMBL" id="JAAGAX010000001">
    <property type="protein sequence ID" value="KAF2324337.1"/>
    <property type="molecule type" value="Genomic_DNA"/>
</dbReference>
<dbReference type="AlphaFoldDB" id="A0A6A6NGR3"/>
<evidence type="ECO:0000259" key="1">
    <source>
        <dbReference type="Pfam" id="PF03732"/>
    </source>
</evidence>
<gene>
    <name evidence="2" type="ORF">GH714_012659</name>
</gene>
<keyword evidence="3" id="KW-1185">Reference proteome</keyword>
<evidence type="ECO:0000313" key="2">
    <source>
        <dbReference type="EMBL" id="KAF2324337.1"/>
    </source>
</evidence>
<name>A0A6A6NGR3_HEVBR</name>
<protein>
    <recommendedName>
        <fullName evidence="1">Retrotransposon gag domain-containing protein</fullName>
    </recommendedName>
</protein>
<evidence type="ECO:0000313" key="3">
    <source>
        <dbReference type="Proteomes" id="UP000467840"/>
    </source>
</evidence>
<reference evidence="2 3" key="1">
    <citation type="journal article" date="2020" name="Mol. Plant">
        <title>The Chromosome-Based Rubber Tree Genome Provides New Insights into Spurge Genome Evolution and Rubber Biosynthesis.</title>
        <authorList>
            <person name="Liu J."/>
            <person name="Shi C."/>
            <person name="Shi C.C."/>
            <person name="Li W."/>
            <person name="Zhang Q.J."/>
            <person name="Zhang Y."/>
            <person name="Li K."/>
            <person name="Lu H.F."/>
            <person name="Shi C."/>
            <person name="Zhu S.T."/>
            <person name="Xiao Z.Y."/>
            <person name="Nan H."/>
            <person name="Yue Y."/>
            <person name="Zhu X.G."/>
            <person name="Wu Y."/>
            <person name="Hong X.N."/>
            <person name="Fan G.Y."/>
            <person name="Tong Y."/>
            <person name="Zhang D."/>
            <person name="Mao C.L."/>
            <person name="Liu Y.L."/>
            <person name="Hao S.J."/>
            <person name="Liu W.Q."/>
            <person name="Lv M.Q."/>
            <person name="Zhang H.B."/>
            <person name="Liu Y."/>
            <person name="Hu-Tang G.R."/>
            <person name="Wang J.P."/>
            <person name="Wang J.H."/>
            <person name="Sun Y.H."/>
            <person name="Ni S.B."/>
            <person name="Chen W.B."/>
            <person name="Zhang X.C."/>
            <person name="Jiao Y.N."/>
            <person name="Eichler E.E."/>
            <person name="Li G.H."/>
            <person name="Liu X."/>
            <person name="Gao L.Z."/>
        </authorList>
    </citation>
    <scope>NUCLEOTIDE SEQUENCE [LARGE SCALE GENOMIC DNA]</scope>
    <source>
        <strain evidence="3">cv. GT1</strain>
        <tissue evidence="2">Leaf</tissue>
    </source>
</reference>
<proteinExistence type="predicted"/>
<feature type="domain" description="Retrotransposon gag" evidence="1">
    <location>
        <begin position="120"/>
        <end position="192"/>
    </location>
</feature>
<sequence length="196" mass="21781">MPNTRMDSRVDVIERSLGALEEGMMGMAGEREQSERKLLKGKVNETESEGISASPLQYTHPVQTSSQRNQVPLVVKDNSQVTAKKVELPNFDGQDLVGWLARADQYFSAQQTSVETKVPLALVCMEGAALHWVRWLKQRSPNMTWEQLSVELLQRFGGDAFASPYERLAAVRQDGSVDDFIDESVARAAQVPGITD</sequence>
<comment type="caution">
    <text evidence="2">The sequence shown here is derived from an EMBL/GenBank/DDBJ whole genome shotgun (WGS) entry which is preliminary data.</text>
</comment>
<accession>A0A6A6NGR3</accession>